<dbReference type="Proteomes" id="UP000051096">
    <property type="component" value="Unassembled WGS sequence"/>
</dbReference>
<accession>A0A0S8GLM0</accession>
<feature type="domain" description="Pyridoxamine 5'-phosphate oxidase N-terminal" evidence="1">
    <location>
        <begin position="10"/>
        <end position="130"/>
    </location>
</feature>
<dbReference type="Gene3D" id="2.30.110.10">
    <property type="entry name" value="Electron Transport, Fmn-binding Protein, Chain A"/>
    <property type="match status" value="1"/>
</dbReference>
<dbReference type="PANTHER" id="PTHR34818">
    <property type="entry name" value="PROTEIN BLI-3"/>
    <property type="match status" value="1"/>
</dbReference>
<dbReference type="AlphaFoldDB" id="A0A0S8GLM0"/>
<gene>
    <name evidence="2" type="ORF">AMJ87_03800</name>
</gene>
<dbReference type="EMBL" id="LJUO01000023">
    <property type="protein sequence ID" value="KPK72748.1"/>
    <property type="molecule type" value="Genomic_DNA"/>
</dbReference>
<dbReference type="InterPro" id="IPR012349">
    <property type="entry name" value="Split_barrel_FMN-bd"/>
</dbReference>
<evidence type="ECO:0000259" key="1">
    <source>
        <dbReference type="Pfam" id="PF01243"/>
    </source>
</evidence>
<reference evidence="2 3" key="1">
    <citation type="journal article" date="2015" name="Microbiome">
        <title>Genomic resolution of linkages in carbon, nitrogen, and sulfur cycling among widespread estuary sediment bacteria.</title>
        <authorList>
            <person name="Baker B.J."/>
            <person name="Lazar C.S."/>
            <person name="Teske A.P."/>
            <person name="Dick G.J."/>
        </authorList>
    </citation>
    <scope>NUCLEOTIDE SEQUENCE [LARGE SCALE GENOMIC DNA]</scope>
    <source>
        <strain evidence="2">SM23_60</strain>
    </source>
</reference>
<evidence type="ECO:0000313" key="3">
    <source>
        <dbReference type="Proteomes" id="UP000051096"/>
    </source>
</evidence>
<protein>
    <recommendedName>
        <fullName evidence="1">Pyridoxamine 5'-phosphate oxidase N-terminal domain-containing protein</fullName>
    </recommendedName>
</protein>
<dbReference type="SUPFAM" id="SSF50475">
    <property type="entry name" value="FMN-binding split barrel"/>
    <property type="match status" value="1"/>
</dbReference>
<dbReference type="PANTHER" id="PTHR34818:SF1">
    <property type="entry name" value="PROTEIN BLI-3"/>
    <property type="match status" value="1"/>
</dbReference>
<proteinExistence type="predicted"/>
<sequence length="143" mass="16641">MSEKDDVKSEVMKHFQKIQTVYYATCDGDMPRVRPMALIYHENRFWFSTGTKNAKVKQIQENKNSEFCLLVGQGEDSGCIRCAGESIIVKDRKTKEQLADVMPFFEEFWKGADDPDYTLIEMVVRRVEYLKPGTYEIGRFTFA</sequence>
<dbReference type="InterPro" id="IPR011576">
    <property type="entry name" value="Pyridox_Oxase_N"/>
</dbReference>
<dbReference type="Pfam" id="PF01243">
    <property type="entry name" value="PNPOx_N"/>
    <property type="match status" value="1"/>
</dbReference>
<comment type="caution">
    <text evidence="2">The sequence shown here is derived from an EMBL/GenBank/DDBJ whole genome shotgun (WGS) entry which is preliminary data.</text>
</comment>
<name>A0A0S8GLM0_UNCW3</name>
<dbReference type="InterPro" id="IPR052917">
    <property type="entry name" value="Stress-Dev_Protein"/>
</dbReference>
<organism evidence="2 3">
    <name type="scientific">candidate division WOR_3 bacterium SM23_60</name>
    <dbReference type="NCBI Taxonomy" id="1703780"/>
    <lineage>
        <taxon>Bacteria</taxon>
        <taxon>Bacteria division WOR-3</taxon>
    </lineage>
</organism>
<evidence type="ECO:0000313" key="2">
    <source>
        <dbReference type="EMBL" id="KPK72748.1"/>
    </source>
</evidence>